<evidence type="ECO:0000313" key="2">
    <source>
        <dbReference type="EMBL" id="PNS94147.1"/>
    </source>
</evidence>
<name>U5FJ87_POPTR</name>
<reference evidence="2 3" key="1">
    <citation type="journal article" date="2006" name="Science">
        <title>The genome of black cottonwood, Populus trichocarpa (Torr. &amp; Gray).</title>
        <authorList>
            <person name="Tuskan G.A."/>
            <person name="Difazio S."/>
            <person name="Jansson S."/>
            <person name="Bohlmann J."/>
            <person name="Grigoriev I."/>
            <person name="Hellsten U."/>
            <person name="Putnam N."/>
            <person name="Ralph S."/>
            <person name="Rombauts S."/>
            <person name="Salamov A."/>
            <person name="Schein J."/>
            <person name="Sterck L."/>
            <person name="Aerts A."/>
            <person name="Bhalerao R.R."/>
            <person name="Bhalerao R.P."/>
            <person name="Blaudez D."/>
            <person name="Boerjan W."/>
            <person name="Brun A."/>
            <person name="Brunner A."/>
            <person name="Busov V."/>
            <person name="Campbell M."/>
            <person name="Carlson J."/>
            <person name="Chalot M."/>
            <person name="Chapman J."/>
            <person name="Chen G.L."/>
            <person name="Cooper D."/>
            <person name="Coutinho P.M."/>
            <person name="Couturier J."/>
            <person name="Covert S."/>
            <person name="Cronk Q."/>
            <person name="Cunningham R."/>
            <person name="Davis J."/>
            <person name="Degroeve S."/>
            <person name="Dejardin A."/>
            <person name="Depamphilis C."/>
            <person name="Detter J."/>
            <person name="Dirks B."/>
            <person name="Dubchak I."/>
            <person name="Duplessis S."/>
            <person name="Ehlting J."/>
            <person name="Ellis B."/>
            <person name="Gendler K."/>
            <person name="Goodstein D."/>
            <person name="Gribskov M."/>
            <person name="Grimwood J."/>
            <person name="Groover A."/>
            <person name="Gunter L."/>
            <person name="Hamberger B."/>
            <person name="Heinze B."/>
            <person name="Helariutta Y."/>
            <person name="Henrissat B."/>
            <person name="Holligan D."/>
            <person name="Holt R."/>
            <person name="Huang W."/>
            <person name="Islam-Faridi N."/>
            <person name="Jones S."/>
            <person name="Jones-Rhoades M."/>
            <person name="Jorgensen R."/>
            <person name="Joshi C."/>
            <person name="Kangasjarvi J."/>
            <person name="Karlsson J."/>
            <person name="Kelleher C."/>
            <person name="Kirkpatrick R."/>
            <person name="Kirst M."/>
            <person name="Kohler A."/>
            <person name="Kalluri U."/>
            <person name="Larimer F."/>
            <person name="Leebens-Mack J."/>
            <person name="Leple J.C."/>
            <person name="Locascio P."/>
            <person name="Lou Y."/>
            <person name="Lucas S."/>
            <person name="Martin F."/>
            <person name="Montanini B."/>
            <person name="Napoli C."/>
            <person name="Nelson D.R."/>
            <person name="Nelson C."/>
            <person name="Nieminen K."/>
            <person name="Nilsson O."/>
            <person name="Pereda V."/>
            <person name="Peter G."/>
            <person name="Philippe R."/>
            <person name="Pilate G."/>
            <person name="Poliakov A."/>
            <person name="Razumovskaya J."/>
            <person name="Richardson P."/>
            <person name="Rinaldi C."/>
            <person name="Ritland K."/>
            <person name="Rouze P."/>
            <person name="Ryaboy D."/>
            <person name="Schmutz J."/>
            <person name="Schrader J."/>
            <person name="Segerman B."/>
            <person name="Shin H."/>
            <person name="Siddiqui A."/>
            <person name="Sterky F."/>
            <person name="Terry A."/>
            <person name="Tsai C.J."/>
            <person name="Uberbacher E."/>
            <person name="Unneberg P."/>
            <person name="Vahala J."/>
            <person name="Wall K."/>
            <person name="Wessler S."/>
            <person name="Yang G."/>
            <person name="Yin T."/>
            <person name="Douglas C."/>
            <person name="Marra M."/>
            <person name="Sandberg G."/>
            <person name="Van de Peer Y."/>
            <person name="Rokhsar D."/>
        </authorList>
    </citation>
    <scope>NUCLEOTIDE SEQUENCE [LARGE SCALE GENOMIC DNA]</scope>
    <source>
        <strain evidence="3">cv. Nisqually</strain>
    </source>
</reference>
<sequence>MDPNIGLLPPHLSPFPFPSDLSDTTASSSSASPSALGVFMPLNSHLDKQTLKHKNRGRRRRREGRDFYPKNKTASFCKECVYIYMSGLTQLCRVIRAYLGQRDPGYTGSFGFI</sequence>
<feature type="region of interest" description="Disordered" evidence="1">
    <location>
        <begin position="1"/>
        <end position="33"/>
    </location>
</feature>
<evidence type="ECO:0000313" key="3">
    <source>
        <dbReference type="Proteomes" id="UP000006729"/>
    </source>
</evidence>
<dbReference type="Proteomes" id="UP000006729">
    <property type="component" value="Chromosome 18"/>
</dbReference>
<evidence type="ECO:0000256" key="1">
    <source>
        <dbReference type="SAM" id="MobiDB-lite"/>
    </source>
</evidence>
<accession>U5FJ87</accession>
<protein>
    <submittedName>
        <fullName evidence="2">Uncharacterized protein</fullName>
    </submittedName>
</protein>
<keyword evidence="3" id="KW-1185">Reference proteome</keyword>
<dbReference type="HOGENOM" id="CLU_2137798_0_0_1"/>
<dbReference type="InParanoid" id="U5FJ87"/>
<dbReference type="EMBL" id="CM009307">
    <property type="protein sequence ID" value="PNS94147.1"/>
    <property type="molecule type" value="Genomic_DNA"/>
</dbReference>
<proteinExistence type="predicted"/>
<organism evidence="2 3">
    <name type="scientific">Populus trichocarpa</name>
    <name type="common">Western balsam poplar</name>
    <name type="synonym">Populus balsamifera subsp. trichocarpa</name>
    <dbReference type="NCBI Taxonomy" id="3694"/>
    <lineage>
        <taxon>Eukaryota</taxon>
        <taxon>Viridiplantae</taxon>
        <taxon>Streptophyta</taxon>
        <taxon>Embryophyta</taxon>
        <taxon>Tracheophyta</taxon>
        <taxon>Spermatophyta</taxon>
        <taxon>Magnoliopsida</taxon>
        <taxon>eudicotyledons</taxon>
        <taxon>Gunneridae</taxon>
        <taxon>Pentapetalae</taxon>
        <taxon>rosids</taxon>
        <taxon>fabids</taxon>
        <taxon>Malpighiales</taxon>
        <taxon>Salicaceae</taxon>
        <taxon>Saliceae</taxon>
        <taxon>Populus</taxon>
    </lineage>
</organism>
<gene>
    <name evidence="2" type="ORF">POPTR_018G129100</name>
</gene>
<feature type="compositionally biased region" description="Low complexity" evidence="1">
    <location>
        <begin position="18"/>
        <end position="33"/>
    </location>
</feature>
<dbReference type="AlphaFoldDB" id="U5FJ87"/>